<evidence type="ECO:0000313" key="5">
    <source>
        <dbReference type="EMBL" id="CAB4683246.1"/>
    </source>
</evidence>
<evidence type="ECO:0000256" key="3">
    <source>
        <dbReference type="ARBA" id="ARBA00022592"/>
    </source>
</evidence>
<dbReference type="Pfam" id="PF12849">
    <property type="entry name" value="PBP_like_2"/>
    <property type="match status" value="1"/>
</dbReference>
<dbReference type="GO" id="GO:0043190">
    <property type="term" value="C:ATP-binding cassette (ABC) transporter complex"/>
    <property type="evidence" value="ECO:0007669"/>
    <property type="project" value="InterPro"/>
</dbReference>
<keyword evidence="3" id="KW-0592">Phosphate transport</keyword>
<comment type="similarity">
    <text evidence="1">Belongs to the PstS family.</text>
</comment>
<dbReference type="PIRSF" id="PIRSF002756">
    <property type="entry name" value="PstS"/>
    <property type="match status" value="1"/>
</dbReference>
<dbReference type="Gene3D" id="3.40.190.10">
    <property type="entry name" value="Periplasmic binding protein-like II"/>
    <property type="match status" value="4"/>
</dbReference>
<gene>
    <name evidence="5" type="ORF">UFOPK2372_00382</name>
</gene>
<dbReference type="PANTHER" id="PTHR42996">
    <property type="entry name" value="PHOSPHATE-BINDING PROTEIN PSTS"/>
    <property type="match status" value="1"/>
</dbReference>
<proteinExistence type="inferred from homology"/>
<dbReference type="GO" id="GO:0042301">
    <property type="term" value="F:phosphate ion binding"/>
    <property type="evidence" value="ECO:0007669"/>
    <property type="project" value="InterPro"/>
</dbReference>
<dbReference type="AlphaFoldDB" id="A0A6J6NAS9"/>
<dbReference type="PANTHER" id="PTHR42996:SF1">
    <property type="entry name" value="PHOSPHATE-BINDING PROTEIN PSTS"/>
    <property type="match status" value="1"/>
</dbReference>
<evidence type="ECO:0000259" key="4">
    <source>
        <dbReference type="Pfam" id="PF12849"/>
    </source>
</evidence>
<dbReference type="EMBL" id="CAEZXJ010000045">
    <property type="protein sequence ID" value="CAB4683246.1"/>
    <property type="molecule type" value="Genomic_DNA"/>
</dbReference>
<reference evidence="5" key="1">
    <citation type="submission" date="2020-05" db="EMBL/GenBank/DDBJ databases">
        <authorList>
            <person name="Chiriac C."/>
            <person name="Salcher M."/>
            <person name="Ghai R."/>
            <person name="Kavagutti S V."/>
        </authorList>
    </citation>
    <scope>NUCLEOTIDE SEQUENCE</scope>
</reference>
<organism evidence="5">
    <name type="scientific">freshwater metagenome</name>
    <dbReference type="NCBI Taxonomy" id="449393"/>
    <lineage>
        <taxon>unclassified sequences</taxon>
        <taxon>metagenomes</taxon>
        <taxon>ecological metagenomes</taxon>
    </lineage>
</organism>
<evidence type="ECO:0000256" key="2">
    <source>
        <dbReference type="ARBA" id="ARBA00022448"/>
    </source>
</evidence>
<name>A0A6J6NAS9_9ZZZZ</name>
<dbReference type="InterPro" id="IPR050962">
    <property type="entry name" value="Phosphate-bind_PstS"/>
</dbReference>
<keyword evidence="2" id="KW-0813">Transport</keyword>
<dbReference type="SUPFAM" id="SSF53850">
    <property type="entry name" value="Periplasmic binding protein-like II"/>
    <property type="match status" value="1"/>
</dbReference>
<accession>A0A6J6NAS9</accession>
<dbReference type="GO" id="GO:0035435">
    <property type="term" value="P:phosphate ion transmembrane transport"/>
    <property type="evidence" value="ECO:0007669"/>
    <property type="project" value="InterPro"/>
</dbReference>
<feature type="domain" description="PBP" evidence="4">
    <location>
        <begin position="23"/>
        <end position="362"/>
    </location>
</feature>
<sequence length="393" mass="41465">MNSRKRLAIIAIATSALFVSATPAFAGSINGSGATFALPLIDACKADFAKDKTHTVNYPGGGSGKGRTDFSANLVDFAGSDAPYSTGEPAGIVYAPVYAAPIAVMYNLPTVKEPIYLSPATVAKIFSGYITNWDAPEIAADNERTVKTPVYETKKITTTNKGKKVTKTVPVLDKNGKAKVKSYNSKTINIDLPKQAITVWYRTDSSGTSENFTRFLKGANASNADTRIWPKAQASVFSNATPNNISTFFNFQGASGSAAVAAGVAGKVGSVTYSEVSFAKDNKLPVAFIQNANGEFVEPAAAGTSIFLGGGTINDNGTVSVDFAKKIPGAYPIGTTSYGLGYSSGKNAEKQAIVRDWFTYLLEQCPTKYPEKGFAQITGPLATKAKEQIAKIK</sequence>
<dbReference type="InterPro" id="IPR024370">
    <property type="entry name" value="PBP_domain"/>
</dbReference>
<protein>
    <submittedName>
        <fullName evidence="5">Unannotated protein</fullName>
    </submittedName>
</protein>
<dbReference type="InterPro" id="IPR005673">
    <property type="entry name" value="ABC_phos-bd_PstS"/>
</dbReference>
<evidence type="ECO:0000256" key="1">
    <source>
        <dbReference type="ARBA" id="ARBA00008725"/>
    </source>
</evidence>